<evidence type="ECO:0000256" key="1">
    <source>
        <dbReference type="ARBA" id="ARBA00001913"/>
    </source>
</evidence>
<dbReference type="Gene3D" id="3.40.720.10">
    <property type="entry name" value="Alkaline Phosphatase, subunit A"/>
    <property type="match status" value="1"/>
</dbReference>
<name>A0ABT8LLW2_9BACT</name>
<dbReference type="CDD" id="cd16144">
    <property type="entry name" value="ARS_like"/>
    <property type="match status" value="1"/>
</dbReference>
<evidence type="ECO:0000256" key="2">
    <source>
        <dbReference type="ARBA" id="ARBA00008779"/>
    </source>
</evidence>
<sequence>MPTDKLYRSALLLLAVLVTASCQQKEEQPPNVLFIIADDLGWADLGAYGSAFYETPNLDQLAADGILFTNGYANCPVCSPSRASFQTGKYALKTGVTDWIKGRKFFRGPTPNDRWVVPDTKFQLDSEETTLAEALGETGYKTIFAGKWHLGEEEQYWPEKQGYDINIGGWSRGAPLRNRKKGFNGYFSPYGNPRLADGPDGEYLPDRLTAETIQAIKRNKEQPLFICLSYYLVHTPLQSKEQLIEKYINKKYLLGLDTLTEFSHDEPWIKYASVSNGYKERTIQSNPVYAAMVESLDQNIGKVIACLKDQGLYDNTLIVFTSDNGGLSTSEGSSTSNKPLRAGKGWLYEGGIRVPFIIRDPKSTNRGITNSAPVTGADIFPTVLKYVGINASNTEIDGQNLLGQTSETLAQRPIYWHYPHYANQGGNPGSAIRLGDYKLIHDLETGAKELYNLSEDIGEGQNIAGTNQVVQDKLEALLQTWLEENDPKPLMPNPEWNGLDPVVENKSF</sequence>
<reference evidence="10" key="1">
    <citation type="submission" date="2023-06" db="EMBL/GenBank/DDBJ databases">
        <title>Genomic of Agaribacillus aureum.</title>
        <authorList>
            <person name="Wang G."/>
        </authorList>
    </citation>
    <scope>NUCLEOTIDE SEQUENCE</scope>
    <source>
        <strain evidence="10">BMA12</strain>
    </source>
</reference>
<dbReference type="Proteomes" id="UP001172083">
    <property type="component" value="Unassembled WGS sequence"/>
</dbReference>
<evidence type="ECO:0000256" key="4">
    <source>
        <dbReference type="ARBA" id="ARBA00022729"/>
    </source>
</evidence>
<feature type="domain" description="Sulfatase N-terminal" evidence="9">
    <location>
        <begin position="30"/>
        <end position="389"/>
    </location>
</feature>
<gene>
    <name evidence="10" type="ORF">QQ020_35405</name>
</gene>
<keyword evidence="4 8" id="KW-0732">Signal</keyword>
<evidence type="ECO:0000313" key="10">
    <source>
        <dbReference type="EMBL" id="MDN5217416.1"/>
    </source>
</evidence>
<evidence type="ECO:0000313" key="11">
    <source>
        <dbReference type="Proteomes" id="UP001172083"/>
    </source>
</evidence>
<dbReference type="InterPro" id="IPR000917">
    <property type="entry name" value="Sulfatase_N"/>
</dbReference>
<dbReference type="InterPro" id="IPR024607">
    <property type="entry name" value="Sulfatase_CS"/>
</dbReference>
<evidence type="ECO:0000256" key="3">
    <source>
        <dbReference type="ARBA" id="ARBA00022723"/>
    </source>
</evidence>
<dbReference type="InterPro" id="IPR017850">
    <property type="entry name" value="Alkaline_phosphatase_core_sf"/>
</dbReference>
<dbReference type="PROSITE" id="PS00149">
    <property type="entry name" value="SULFATASE_2"/>
    <property type="match status" value="1"/>
</dbReference>
<evidence type="ECO:0000256" key="7">
    <source>
        <dbReference type="SAM" id="MobiDB-lite"/>
    </source>
</evidence>
<evidence type="ECO:0000256" key="5">
    <source>
        <dbReference type="ARBA" id="ARBA00022801"/>
    </source>
</evidence>
<evidence type="ECO:0000256" key="8">
    <source>
        <dbReference type="SAM" id="SignalP"/>
    </source>
</evidence>
<dbReference type="Pfam" id="PF00884">
    <property type="entry name" value="Sulfatase"/>
    <property type="match status" value="1"/>
</dbReference>
<accession>A0ABT8LLW2</accession>
<feature type="signal peptide" evidence="8">
    <location>
        <begin position="1"/>
        <end position="20"/>
    </location>
</feature>
<dbReference type="SUPFAM" id="SSF53649">
    <property type="entry name" value="Alkaline phosphatase-like"/>
    <property type="match status" value="1"/>
</dbReference>
<evidence type="ECO:0000256" key="6">
    <source>
        <dbReference type="ARBA" id="ARBA00022837"/>
    </source>
</evidence>
<feature type="chain" id="PRO_5045605452" evidence="8">
    <location>
        <begin position="21"/>
        <end position="508"/>
    </location>
</feature>
<keyword evidence="5" id="KW-0378">Hydrolase</keyword>
<proteinExistence type="inferred from homology"/>
<comment type="caution">
    <text evidence="10">The sequence shown here is derived from an EMBL/GenBank/DDBJ whole genome shotgun (WGS) entry which is preliminary data.</text>
</comment>
<evidence type="ECO:0000259" key="9">
    <source>
        <dbReference type="Pfam" id="PF00884"/>
    </source>
</evidence>
<dbReference type="InterPro" id="IPR050738">
    <property type="entry name" value="Sulfatase"/>
</dbReference>
<comment type="similarity">
    <text evidence="2">Belongs to the sulfatase family.</text>
</comment>
<keyword evidence="11" id="KW-1185">Reference proteome</keyword>
<dbReference type="PANTHER" id="PTHR42693">
    <property type="entry name" value="ARYLSULFATASE FAMILY MEMBER"/>
    <property type="match status" value="1"/>
</dbReference>
<protein>
    <submittedName>
        <fullName evidence="10">Sulfatase</fullName>
    </submittedName>
</protein>
<dbReference type="PROSITE" id="PS51257">
    <property type="entry name" value="PROKAR_LIPOPROTEIN"/>
    <property type="match status" value="1"/>
</dbReference>
<feature type="region of interest" description="Disordered" evidence="7">
    <location>
        <begin position="485"/>
        <end position="508"/>
    </location>
</feature>
<keyword evidence="6" id="KW-0106">Calcium</keyword>
<comment type="cofactor">
    <cofactor evidence="1">
        <name>Ca(2+)</name>
        <dbReference type="ChEBI" id="CHEBI:29108"/>
    </cofactor>
</comment>
<dbReference type="Gene3D" id="3.30.1120.10">
    <property type="match status" value="1"/>
</dbReference>
<dbReference type="EMBL" id="JAUJEB010000016">
    <property type="protein sequence ID" value="MDN5217416.1"/>
    <property type="molecule type" value="Genomic_DNA"/>
</dbReference>
<dbReference type="RefSeq" id="WP_346762753.1">
    <property type="nucleotide sequence ID" value="NZ_JAUJEB010000016.1"/>
</dbReference>
<keyword evidence="3" id="KW-0479">Metal-binding</keyword>
<organism evidence="10 11">
    <name type="scientific">Agaribacillus aureus</name>
    <dbReference type="NCBI Taxonomy" id="3051825"/>
    <lineage>
        <taxon>Bacteria</taxon>
        <taxon>Pseudomonadati</taxon>
        <taxon>Bacteroidota</taxon>
        <taxon>Cytophagia</taxon>
        <taxon>Cytophagales</taxon>
        <taxon>Splendidivirgaceae</taxon>
        <taxon>Agaribacillus</taxon>
    </lineage>
</organism>
<dbReference type="PANTHER" id="PTHR42693:SF42">
    <property type="entry name" value="ARYLSULFATASE G"/>
    <property type="match status" value="1"/>
</dbReference>